<dbReference type="RefSeq" id="WP_139465592.1">
    <property type="nucleotide sequence ID" value="NZ_VDHJ01000007.1"/>
</dbReference>
<organism evidence="8 9">
    <name type="scientific">Corynebacterium tapiri</name>
    <dbReference type="NCBI Taxonomy" id="1448266"/>
    <lineage>
        <taxon>Bacteria</taxon>
        <taxon>Bacillati</taxon>
        <taxon>Actinomycetota</taxon>
        <taxon>Actinomycetes</taxon>
        <taxon>Mycobacteriales</taxon>
        <taxon>Corynebacteriaceae</taxon>
        <taxon>Corynebacterium</taxon>
    </lineage>
</organism>
<proteinExistence type="predicted"/>
<keyword evidence="9" id="KW-1185">Reference proteome</keyword>
<dbReference type="GO" id="GO:0008710">
    <property type="term" value="F:8-amino-7-oxononanoate synthase activity"/>
    <property type="evidence" value="ECO:0007669"/>
    <property type="project" value="UniProtKB-EC"/>
</dbReference>
<dbReference type="GO" id="GO:0030170">
    <property type="term" value="F:pyridoxal phosphate binding"/>
    <property type="evidence" value="ECO:0007669"/>
    <property type="project" value="InterPro"/>
</dbReference>
<dbReference type="AlphaFoldDB" id="A0A5C4U5N7"/>
<comment type="caution">
    <text evidence="8">The sequence shown here is derived from an EMBL/GenBank/DDBJ whole genome shotgun (WGS) entry which is preliminary data.</text>
</comment>
<dbReference type="InterPro" id="IPR015422">
    <property type="entry name" value="PyrdxlP-dep_Trfase_small"/>
</dbReference>
<name>A0A5C4U5N7_9CORY</name>
<dbReference type="Proteomes" id="UP000312032">
    <property type="component" value="Unassembled WGS sequence"/>
</dbReference>
<evidence type="ECO:0000256" key="3">
    <source>
        <dbReference type="ARBA" id="ARBA00022679"/>
    </source>
</evidence>
<evidence type="ECO:0000313" key="8">
    <source>
        <dbReference type="EMBL" id="TNL97629.1"/>
    </source>
</evidence>
<dbReference type="EC" id="2.3.1.47" evidence="2"/>
<evidence type="ECO:0000256" key="5">
    <source>
        <dbReference type="ARBA" id="ARBA00023315"/>
    </source>
</evidence>
<evidence type="ECO:0000259" key="7">
    <source>
        <dbReference type="Pfam" id="PF00155"/>
    </source>
</evidence>
<keyword evidence="3" id="KW-0808">Transferase</keyword>
<evidence type="ECO:0000256" key="1">
    <source>
        <dbReference type="ARBA" id="ARBA00001933"/>
    </source>
</evidence>
<keyword evidence="4" id="KW-0663">Pyridoxal phosphate</keyword>
<feature type="domain" description="Aminotransferase class I/classII large" evidence="7">
    <location>
        <begin position="37"/>
        <end position="365"/>
    </location>
</feature>
<evidence type="ECO:0000256" key="6">
    <source>
        <dbReference type="ARBA" id="ARBA00047715"/>
    </source>
</evidence>
<comment type="catalytic activity">
    <reaction evidence="6">
        <text>6-carboxyhexanoyl-[ACP] + L-alanine + H(+) = (8S)-8-amino-7-oxononanoate + holo-[ACP] + CO2</text>
        <dbReference type="Rhea" id="RHEA:42288"/>
        <dbReference type="Rhea" id="RHEA-COMP:9685"/>
        <dbReference type="Rhea" id="RHEA-COMP:9955"/>
        <dbReference type="ChEBI" id="CHEBI:15378"/>
        <dbReference type="ChEBI" id="CHEBI:16526"/>
        <dbReference type="ChEBI" id="CHEBI:57972"/>
        <dbReference type="ChEBI" id="CHEBI:64479"/>
        <dbReference type="ChEBI" id="CHEBI:78846"/>
        <dbReference type="ChEBI" id="CHEBI:149468"/>
        <dbReference type="EC" id="2.3.1.47"/>
    </reaction>
</comment>
<comment type="cofactor">
    <cofactor evidence="1">
        <name>pyridoxal 5'-phosphate</name>
        <dbReference type="ChEBI" id="CHEBI:597326"/>
    </cofactor>
</comment>
<keyword evidence="5" id="KW-0012">Acyltransferase</keyword>
<dbReference type="PANTHER" id="PTHR13693:SF100">
    <property type="entry name" value="8-AMINO-7-OXONONANOATE SYNTHASE"/>
    <property type="match status" value="1"/>
</dbReference>
<gene>
    <name evidence="8" type="ORF">FHE74_05950</name>
</gene>
<dbReference type="Gene3D" id="3.90.1150.10">
    <property type="entry name" value="Aspartate Aminotransferase, domain 1"/>
    <property type="match status" value="1"/>
</dbReference>
<accession>A0A5C4U5N7</accession>
<evidence type="ECO:0000256" key="4">
    <source>
        <dbReference type="ARBA" id="ARBA00022898"/>
    </source>
</evidence>
<reference evidence="8 9" key="1">
    <citation type="submission" date="2019-06" db="EMBL/GenBank/DDBJ databases">
        <authorList>
            <person name="Li J."/>
        </authorList>
    </citation>
    <scope>NUCLEOTIDE SEQUENCE [LARGE SCALE GENOMIC DNA]</scope>
    <source>
        <strain evidence="8 9">LMG 28165</strain>
    </source>
</reference>
<dbReference type="InterPro" id="IPR050087">
    <property type="entry name" value="AON_synthase_class-II"/>
</dbReference>
<sequence length="375" mass="40394">MNFRQRLSERLIAWDNAGLRRYPHTFSSAQDPHVKDGFLFASSNYLSLSTHPKLVEAAHRALDRYGCGSGGSRLTTGTLDLHRELEAEIAEWLGYEDCVLFSSGFIANLAVLSTFGDSSVTISSDERNHASLIDGCRLARADVKVYPHRQLGKLPPQPSLIVTDGVFSMDGTVADVDHLSTVRENHDAMLVVDDAHGIGTLFDGRGCCAPLIDSGRAPDILIGTASKALGSEGAFVACDHTQAEILRNQGRPYVFTTSNPAPVIAATLAAVRILRSAEGQERITRLHRNVAHLRSGLDAPTGQAPIIPIHIGSEQRALSVANYLSDHGFIAPAIRYPTVTKGKAIIRATVMADHSAGDIDDFISAVKDALQKNPT</sequence>
<dbReference type="SUPFAM" id="SSF53383">
    <property type="entry name" value="PLP-dependent transferases"/>
    <property type="match status" value="1"/>
</dbReference>
<dbReference type="Pfam" id="PF00155">
    <property type="entry name" value="Aminotran_1_2"/>
    <property type="match status" value="1"/>
</dbReference>
<dbReference type="OrthoDB" id="9807157at2"/>
<dbReference type="InterPro" id="IPR015424">
    <property type="entry name" value="PyrdxlP-dep_Trfase"/>
</dbReference>
<dbReference type="InterPro" id="IPR015421">
    <property type="entry name" value="PyrdxlP-dep_Trfase_major"/>
</dbReference>
<dbReference type="PANTHER" id="PTHR13693">
    <property type="entry name" value="CLASS II AMINOTRANSFERASE/8-AMINO-7-OXONONANOATE SYNTHASE"/>
    <property type="match status" value="1"/>
</dbReference>
<dbReference type="Gene3D" id="3.40.640.10">
    <property type="entry name" value="Type I PLP-dependent aspartate aminotransferase-like (Major domain)"/>
    <property type="match status" value="1"/>
</dbReference>
<protein>
    <recommendedName>
        <fullName evidence="2">8-amino-7-oxononanoate synthase</fullName>
        <ecNumber evidence="2">2.3.1.47</ecNumber>
    </recommendedName>
</protein>
<evidence type="ECO:0000256" key="2">
    <source>
        <dbReference type="ARBA" id="ARBA00013187"/>
    </source>
</evidence>
<dbReference type="EMBL" id="VDHJ01000007">
    <property type="protein sequence ID" value="TNL97629.1"/>
    <property type="molecule type" value="Genomic_DNA"/>
</dbReference>
<dbReference type="GO" id="GO:0009102">
    <property type="term" value="P:biotin biosynthetic process"/>
    <property type="evidence" value="ECO:0007669"/>
    <property type="project" value="TreeGrafter"/>
</dbReference>
<dbReference type="InterPro" id="IPR004839">
    <property type="entry name" value="Aminotransferase_I/II_large"/>
</dbReference>
<evidence type="ECO:0000313" key="9">
    <source>
        <dbReference type="Proteomes" id="UP000312032"/>
    </source>
</evidence>